<evidence type="ECO:0000256" key="2">
    <source>
        <dbReference type="SAM" id="SignalP"/>
    </source>
</evidence>
<evidence type="ECO:0000313" key="3">
    <source>
        <dbReference type="EMBL" id="KHJ36363.1"/>
    </source>
</evidence>
<gene>
    <name evidence="3" type="ORF">EV44_g0265</name>
</gene>
<feature type="compositionally biased region" description="Polar residues" evidence="1">
    <location>
        <begin position="126"/>
        <end position="140"/>
    </location>
</feature>
<organism evidence="3 4">
    <name type="scientific">Uncinula necator</name>
    <name type="common">Grape powdery mildew</name>
    <dbReference type="NCBI Taxonomy" id="52586"/>
    <lineage>
        <taxon>Eukaryota</taxon>
        <taxon>Fungi</taxon>
        <taxon>Dikarya</taxon>
        <taxon>Ascomycota</taxon>
        <taxon>Pezizomycotina</taxon>
        <taxon>Leotiomycetes</taxon>
        <taxon>Erysiphales</taxon>
        <taxon>Erysiphaceae</taxon>
        <taxon>Erysiphe</taxon>
    </lineage>
</organism>
<feature type="chain" id="PRO_5002062077" evidence="2">
    <location>
        <begin position="19"/>
        <end position="212"/>
    </location>
</feature>
<name>A0A0B1PDP9_UNCNE</name>
<dbReference type="HOGENOM" id="CLU_1300502_0_0_1"/>
<evidence type="ECO:0000313" key="4">
    <source>
        <dbReference type="Proteomes" id="UP000030854"/>
    </source>
</evidence>
<keyword evidence="4" id="KW-1185">Reference proteome</keyword>
<sequence length="212" mass="21892">MLWYTLFVITIWISNIMAATFTETKTITVSACSAITTLSSALSSTASNLGTIVPSVLPSAISTESIIGSGILPSIILSTSSVIPSSENLAPALTFTSTVSSSSLGQSSNPSSNTVPTSILPPVETQSLSKASQGLTSTPITGVLPATEKSPTETESMKTIIQGSNTSAASLILPTPQASSGELKNSFVPGIFTLKPSARLKETFMLHLPDRV</sequence>
<accession>A0A0B1PDP9</accession>
<dbReference type="EMBL" id="JNVN01000056">
    <property type="protein sequence ID" value="KHJ36363.1"/>
    <property type="molecule type" value="Genomic_DNA"/>
</dbReference>
<dbReference type="Proteomes" id="UP000030854">
    <property type="component" value="Unassembled WGS sequence"/>
</dbReference>
<feature type="region of interest" description="Disordered" evidence="1">
    <location>
        <begin position="126"/>
        <end position="153"/>
    </location>
</feature>
<comment type="caution">
    <text evidence="3">The sequence shown here is derived from an EMBL/GenBank/DDBJ whole genome shotgun (WGS) entry which is preliminary data.</text>
</comment>
<reference evidence="3 4" key="1">
    <citation type="journal article" date="2014" name="BMC Genomics">
        <title>Adaptive genomic structural variation in the grape powdery mildew pathogen, Erysiphe necator.</title>
        <authorList>
            <person name="Jones L."/>
            <person name="Riaz S."/>
            <person name="Morales-Cruz A."/>
            <person name="Amrine K.C."/>
            <person name="McGuire B."/>
            <person name="Gubler W.D."/>
            <person name="Walker M.A."/>
            <person name="Cantu D."/>
        </authorList>
    </citation>
    <scope>NUCLEOTIDE SEQUENCE [LARGE SCALE GENOMIC DNA]</scope>
    <source>
        <strain evidence="4">c</strain>
    </source>
</reference>
<keyword evidence="2" id="KW-0732">Signal</keyword>
<dbReference type="AlphaFoldDB" id="A0A0B1PDP9"/>
<proteinExistence type="predicted"/>
<feature type="signal peptide" evidence="2">
    <location>
        <begin position="1"/>
        <end position="18"/>
    </location>
</feature>
<evidence type="ECO:0000256" key="1">
    <source>
        <dbReference type="SAM" id="MobiDB-lite"/>
    </source>
</evidence>
<protein>
    <submittedName>
        <fullName evidence="3">Uncharacterized protein</fullName>
    </submittedName>
</protein>